<feature type="compositionally biased region" description="Basic and acidic residues" evidence="1">
    <location>
        <begin position="265"/>
        <end position="275"/>
    </location>
</feature>
<feature type="compositionally biased region" description="Basic and acidic residues" evidence="1">
    <location>
        <begin position="24"/>
        <end position="47"/>
    </location>
</feature>
<feature type="compositionally biased region" description="Basic and acidic residues" evidence="1">
    <location>
        <begin position="380"/>
        <end position="390"/>
    </location>
</feature>
<feature type="region of interest" description="Disordered" evidence="1">
    <location>
        <begin position="821"/>
        <end position="877"/>
    </location>
</feature>
<dbReference type="AlphaFoldDB" id="A0A6A4VFQ1"/>
<evidence type="ECO:0000313" key="2">
    <source>
        <dbReference type="EMBL" id="KAF0290394.1"/>
    </source>
</evidence>
<dbReference type="OrthoDB" id="10258888at2759"/>
<protein>
    <submittedName>
        <fullName evidence="2">Uncharacterized protein</fullName>
    </submittedName>
</protein>
<keyword evidence="3" id="KW-1185">Reference proteome</keyword>
<feature type="compositionally biased region" description="Basic and acidic residues" evidence="1">
    <location>
        <begin position="91"/>
        <end position="104"/>
    </location>
</feature>
<feature type="compositionally biased region" description="Basic and acidic residues" evidence="1">
    <location>
        <begin position="325"/>
        <end position="354"/>
    </location>
</feature>
<gene>
    <name evidence="2" type="ORF">FJT64_011376</name>
</gene>
<feature type="compositionally biased region" description="Basic and acidic residues" evidence="1">
    <location>
        <begin position="127"/>
        <end position="257"/>
    </location>
</feature>
<feature type="compositionally biased region" description="Basic residues" evidence="1">
    <location>
        <begin position="355"/>
        <end position="365"/>
    </location>
</feature>
<feature type="compositionally biased region" description="Basic and acidic residues" evidence="1">
    <location>
        <begin position="55"/>
        <end position="84"/>
    </location>
</feature>
<feature type="compositionally biased region" description="Basic and acidic residues" evidence="1">
    <location>
        <begin position="283"/>
        <end position="297"/>
    </location>
</feature>
<name>A0A6A4VFQ1_AMPAM</name>
<sequence>MIVAMPGLHQRSRSTDDAAWWQDQRSERRGRRPTDDTPDSGREDSERRHRRDRRVVRDEDVEDIHNVEVVRRRLRRELNTRYVDEQYDSGPEGRDRRHYSDDGRRRRHSGSSGDERRTDRHHRARRGRDDRQEVDGARYRRHSGEERGSRRYQYSDDERGSRRREYDGDQRSQRQRYDHSGDERGSRRYDDIDDDRRTRRRYDHSGDERGSRRKHYSDDERGSRRREYDDDRRPHRRRGADGDDHNARQEYDGDERSTRRKRDNRRHEPNSRYSDDYSEGDDEVSHTRRSHSEDPRGTRGSRGPSRNGDSDPRRRRPRRQAASDPPDHRRPRELNETEEKDASDPDEPSRGSSERRRRRRRRRQRASGSDPVSSDGEDGTEQRGTRTGTERRRRRAAGHRAAAGDGSRAPHSDGDSPARADSGIASVERGGQPRSDNDAPPPRHARQGFASDGEQPGADSQGAAPATDGRPLRSDVAKAAVASKLGEAANSQGGKLSEKGAGKSTIIQPGPGDRPGDGQNPAARNVVRGGPRPLAEILPSSADTSSHPTPRASGIRPSQNGVPKLKRVRSAKDFKQMQRVPKLEQDLGSLSKAQQNKLADGMKDADAAANEQALRVQAEKKIFQDLLELKRVQMRVNKTNEEAFIKRLAENFNASVIKLSLKSFKGPYTYTAYEEYLNTQLKHLQVPAKRRAAKARRAEELARVKRSLQRAKDSVKDEELRASLQAGQGCHHASHAYTGIPCVAYITKNNHHGAAKAPTKTILPKINPSTQLPEPVDLRSYDPTKPLRLELNHGGQKQALELPTQLLDKNRKYQVSFSIRPTDGATAEGGAEKPPGAATNERGAFSDGEAAARTERQEQTGGSAPGDPDRHTHAKSL</sequence>
<reference evidence="2 3" key="1">
    <citation type="submission" date="2019-07" db="EMBL/GenBank/DDBJ databases">
        <title>Draft genome assembly of a fouling barnacle, Amphibalanus amphitrite (Darwin, 1854): The first reference genome for Thecostraca.</title>
        <authorList>
            <person name="Kim W."/>
        </authorList>
    </citation>
    <scope>NUCLEOTIDE SEQUENCE [LARGE SCALE GENOMIC DNA]</scope>
    <source>
        <strain evidence="2">SNU_AA5</strain>
        <tissue evidence="2">Soma without cirri and trophi</tissue>
    </source>
</reference>
<feature type="compositionally biased region" description="Basic and acidic residues" evidence="1">
    <location>
        <begin position="408"/>
        <end position="418"/>
    </location>
</feature>
<dbReference type="Proteomes" id="UP000440578">
    <property type="component" value="Unassembled WGS sequence"/>
</dbReference>
<dbReference type="EMBL" id="VIIS01001957">
    <property type="protein sequence ID" value="KAF0290394.1"/>
    <property type="molecule type" value="Genomic_DNA"/>
</dbReference>
<feature type="region of interest" description="Disordered" evidence="1">
    <location>
        <begin position="1"/>
        <end position="574"/>
    </location>
</feature>
<evidence type="ECO:0000313" key="3">
    <source>
        <dbReference type="Proteomes" id="UP000440578"/>
    </source>
</evidence>
<feature type="region of interest" description="Disordered" evidence="1">
    <location>
        <begin position="756"/>
        <end position="781"/>
    </location>
</feature>
<accession>A0A6A4VFQ1</accession>
<proteinExistence type="predicted"/>
<organism evidence="2 3">
    <name type="scientific">Amphibalanus amphitrite</name>
    <name type="common">Striped barnacle</name>
    <name type="synonym">Balanus amphitrite</name>
    <dbReference type="NCBI Taxonomy" id="1232801"/>
    <lineage>
        <taxon>Eukaryota</taxon>
        <taxon>Metazoa</taxon>
        <taxon>Ecdysozoa</taxon>
        <taxon>Arthropoda</taxon>
        <taxon>Crustacea</taxon>
        <taxon>Multicrustacea</taxon>
        <taxon>Cirripedia</taxon>
        <taxon>Thoracica</taxon>
        <taxon>Thoracicalcarea</taxon>
        <taxon>Balanomorpha</taxon>
        <taxon>Balanoidea</taxon>
        <taxon>Balanidae</taxon>
        <taxon>Amphibalaninae</taxon>
        <taxon>Amphibalanus</taxon>
    </lineage>
</organism>
<comment type="caution">
    <text evidence="2">The sequence shown here is derived from an EMBL/GenBank/DDBJ whole genome shotgun (WGS) entry which is preliminary data.</text>
</comment>
<feature type="compositionally biased region" description="Low complexity" evidence="1">
    <location>
        <begin position="824"/>
        <end position="839"/>
    </location>
</feature>
<evidence type="ECO:0000256" key="1">
    <source>
        <dbReference type="SAM" id="MobiDB-lite"/>
    </source>
</evidence>